<accession>B8HYT0</accession>
<dbReference type="HOGENOM" id="CLU_042265_0_0_3"/>
<dbReference type="AlphaFoldDB" id="B8HYT0"/>
<protein>
    <submittedName>
        <fullName evidence="1">Uncharacterized protein</fullName>
    </submittedName>
</protein>
<reference evidence="1" key="1">
    <citation type="submission" date="2009-01" db="EMBL/GenBank/DDBJ databases">
        <title>Complete sequence of plasmid1 Cyanothece sp. PCC 7425.</title>
        <authorList>
            <consortium name="US DOE Joint Genome Institute"/>
            <person name="Lucas S."/>
            <person name="Copeland A."/>
            <person name="Lapidus A."/>
            <person name="Glavina del Rio T."/>
            <person name="Dalin E."/>
            <person name="Tice H."/>
            <person name="Bruce D."/>
            <person name="Goodwin L."/>
            <person name="Pitluck S."/>
            <person name="Sims D."/>
            <person name="Meineke L."/>
            <person name="Brettin T."/>
            <person name="Detter J.C."/>
            <person name="Han C."/>
            <person name="Larimer F."/>
            <person name="Land M."/>
            <person name="Hauser L."/>
            <person name="Kyrpides N."/>
            <person name="Ovchinnikova G."/>
            <person name="Liberton M."/>
            <person name="Stoeckel J."/>
            <person name="Banerjee A."/>
            <person name="Singh A."/>
            <person name="Page L."/>
            <person name="Sato H."/>
            <person name="Zhao L."/>
            <person name="Sherman L."/>
            <person name="Pakrasi H."/>
            <person name="Richardson P."/>
        </authorList>
    </citation>
    <scope>NUCLEOTIDE SEQUENCE</scope>
    <source>
        <strain evidence="1">PCC 7425</strain>
        <plasmid evidence="1">pP742501</plasmid>
    </source>
</reference>
<dbReference type="OrthoDB" id="527295at2"/>
<proteinExistence type="predicted"/>
<evidence type="ECO:0000313" key="1">
    <source>
        <dbReference type="EMBL" id="ACL47578.1"/>
    </source>
</evidence>
<keyword evidence="1" id="KW-0614">Plasmid</keyword>
<name>B8HYT0_CYAP4</name>
<geneLocation type="plasmid" evidence="1">
    <name>pP742501</name>
</geneLocation>
<dbReference type="EMBL" id="CP001345">
    <property type="protein sequence ID" value="ACL47578.1"/>
    <property type="molecule type" value="Genomic_DNA"/>
</dbReference>
<sequence>MRARHTVQEQFSSFLSIEGEGPQIQYRWITQSNLARAVRAREISDPEAFALTLLDKLRQSSCAQSNAHLIAYLQEICYWAARKVQRRLALQWSDLEERECFLMASEILAQPLKLLKTYDPSWGTKLKTYAQHRLELQLGQRLYTMRGWRQSTNWGLLRKVSNRQLKEAVERHLGVSGQELVAHQLAVNSFKEVYAPIPGQSSRQLAEPTQGQWQMMVQQYNQSAARLEMASVNVSQFRALISASVQSIRAFSTLPIVEPPDNFDVEDHRDSGIETLIAQEQEQQQQELSEILNQSFGQLPLDQQALLLFISGLRIRQQDISQVRQEQFPGFPQQQYQVARKLTKCRKQLYQAFLQRLNPNGGPLTEAQLKQIKPVLDEWLKHYFIKEFNNCLDSLYQRHMQNIDKNQKEDLVVNLFDELRRYIEAKFQVSLPRIQIVNDALQSIVEHWLENHLRGGEQL</sequence>
<dbReference type="KEGG" id="cyn:Cyan7425_5316"/>
<gene>
    <name evidence="1" type="ordered locus">Cyan7425_5316</name>
</gene>
<organism evidence="1">
    <name type="scientific">Cyanothece sp. (strain PCC 7425 / ATCC 29141)</name>
    <dbReference type="NCBI Taxonomy" id="395961"/>
    <lineage>
        <taxon>Bacteria</taxon>
        <taxon>Bacillati</taxon>
        <taxon>Cyanobacteriota</taxon>
        <taxon>Cyanophyceae</taxon>
        <taxon>Gomontiellales</taxon>
        <taxon>Cyanothecaceae</taxon>
        <taxon>Cyanothece</taxon>
    </lineage>
</organism>